<protein>
    <recommendedName>
        <fullName evidence="11">Murein endopeptidase K</fullName>
    </recommendedName>
</protein>
<accession>A0A0J8Y3X7</accession>
<keyword evidence="7" id="KW-0862">Zinc</keyword>
<dbReference type="GO" id="GO:0071555">
    <property type="term" value="P:cell wall organization"/>
    <property type="evidence" value="ECO:0007669"/>
    <property type="project" value="UniProtKB-KW"/>
</dbReference>
<keyword evidence="13" id="KW-1185">Reference proteome</keyword>
<dbReference type="CDD" id="cd14844">
    <property type="entry name" value="Zn-DD-carboxypeptidase_like"/>
    <property type="match status" value="1"/>
</dbReference>
<reference evidence="12 13" key="1">
    <citation type="submission" date="2018-01" db="EMBL/GenBank/DDBJ databases">
        <title>Whole genome sequencing of Histamine producing bacteria.</title>
        <authorList>
            <person name="Butler K."/>
        </authorList>
    </citation>
    <scope>NUCLEOTIDE SEQUENCE [LARGE SCALE GENOMIC DNA]</scope>
    <source>
        <strain evidence="12 13">DSM 24669</strain>
    </source>
</reference>
<dbReference type="Pfam" id="PF05951">
    <property type="entry name" value="Peptidase_M15_2"/>
    <property type="match status" value="1"/>
</dbReference>
<comment type="cofactor">
    <cofactor evidence="1">
        <name>Zn(2+)</name>
        <dbReference type="ChEBI" id="CHEBI:29105"/>
    </cofactor>
</comment>
<evidence type="ECO:0000256" key="3">
    <source>
        <dbReference type="ARBA" id="ARBA00022670"/>
    </source>
</evidence>
<dbReference type="PANTHER" id="PTHR37425">
    <property type="match status" value="1"/>
</dbReference>
<keyword evidence="9" id="KW-0961">Cell wall biogenesis/degradation</keyword>
<dbReference type="GO" id="GO:0006508">
    <property type="term" value="P:proteolysis"/>
    <property type="evidence" value="ECO:0007669"/>
    <property type="project" value="UniProtKB-KW"/>
</dbReference>
<dbReference type="RefSeq" id="WP_048897132.1">
    <property type="nucleotide sequence ID" value="NZ_AP024852.1"/>
</dbReference>
<name>A0A0J8Y3X7_9GAMM</name>
<keyword evidence="4" id="KW-0479">Metal-binding</keyword>
<dbReference type="InterPro" id="IPR010275">
    <property type="entry name" value="MepK"/>
</dbReference>
<organism evidence="12 13">
    <name type="scientific">Photobacterium swingsii</name>
    <dbReference type="NCBI Taxonomy" id="680026"/>
    <lineage>
        <taxon>Bacteria</taxon>
        <taxon>Pseudomonadati</taxon>
        <taxon>Pseudomonadota</taxon>
        <taxon>Gammaproteobacteria</taxon>
        <taxon>Vibrionales</taxon>
        <taxon>Vibrionaceae</taxon>
        <taxon>Photobacterium</taxon>
    </lineage>
</organism>
<keyword evidence="8" id="KW-0482">Metalloprotease</keyword>
<gene>
    <name evidence="12" type="ORF">C9I94_03115</name>
</gene>
<evidence type="ECO:0000313" key="13">
    <source>
        <dbReference type="Proteomes" id="UP000240481"/>
    </source>
</evidence>
<dbReference type="Gene3D" id="3.30.1380.10">
    <property type="match status" value="1"/>
</dbReference>
<comment type="similarity">
    <text evidence="10">Belongs to the peptidase M15 family.</text>
</comment>
<evidence type="ECO:0000256" key="9">
    <source>
        <dbReference type="ARBA" id="ARBA00023316"/>
    </source>
</evidence>
<dbReference type="SUPFAM" id="SSF55166">
    <property type="entry name" value="Hedgehog/DD-peptidase"/>
    <property type="match status" value="1"/>
</dbReference>
<dbReference type="PANTHER" id="PTHR37425:SF1">
    <property type="entry name" value="OUTER MEMBRANE PROTEIN"/>
    <property type="match status" value="1"/>
</dbReference>
<dbReference type="Proteomes" id="UP000240481">
    <property type="component" value="Unassembled WGS sequence"/>
</dbReference>
<keyword evidence="6" id="KW-0378">Hydrolase</keyword>
<proteinExistence type="inferred from homology"/>
<sequence length="184" mass="20777">MSEIDYKRRQILIAGGITLGASLFPQLAIASPFKSTNPRQMSMCNIHTGEDLETQYFDGEDYLPEELQRIYQICRDFRQNEVAKMDKRLFDGIAKIQANLGHKGQVRIISGYRSPKTNKMLQKNGGVAKKSYHMKGQAIDFNLEGVPLSKVHKAAKELRLGGVGYYPKSDFVHIDTGPVRSWRG</sequence>
<dbReference type="STRING" id="680026.AB733_01215"/>
<evidence type="ECO:0000256" key="7">
    <source>
        <dbReference type="ARBA" id="ARBA00022833"/>
    </source>
</evidence>
<evidence type="ECO:0000256" key="6">
    <source>
        <dbReference type="ARBA" id="ARBA00022801"/>
    </source>
</evidence>
<keyword evidence="3" id="KW-0645">Protease</keyword>
<dbReference type="AlphaFoldDB" id="A0A0J8Y3X7"/>
<evidence type="ECO:0000256" key="11">
    <source>
        <dbReference type="ARBA" id="ARBA00093666"/>
    </source>
</evidence>
<evidence type="ECO:0000256" key="1">
    <source>
        <dbReference type="ARBA" id="ARBA00001947"/>
    </source>
</evidence>
<dbReference type="GO" id="GO:0046872">
    <property type="term" value="F:metal ion binding"/>
    <property type="evidence" value="ECO:0007669"/>
    <property type="project" value="UniProtKB-KW"/>
</dbReference>
<dbReference type="OrthoDB" id="9782994at2"/>
<comment type="pathway">
    <text evidence="2">Cell wall biogenesis; cell wall polysaccharide biosynthesis.</text>
</comment>
<evidence type="ECO:0000256" key="5">
    <source>
        <dbReference type="ARBA" id="ARBA00022729"/>
    </source>
</evidence>
<dbReference type="InterPro" id="IPR009045">
    <property type="entry name" value="Zn_M74/Hedgehog-like"/>
</dbReference>
<keyword evidence="5" id="KW-0732">Signal</keyword>
<dbReference type="EMBL" id="PYLZ01000001">
    <property type="protein sequence ID" value="PSW26985.1"/>
    <property type="molecule type" value="Genomic_DNA"/>
</dbReference>
<dbReference type="GO" id="GO:0008237">
    <property type="term" value="F:metallopeptidase activity"/>
    <property type="evidence" value="ECO:0007669"/>
    <property type="project" value="UniProtKB-KW"/>
</dbReference>
<evidence type="ECO:0000256" key="8">
    <source>
        <dbReference type="ARBA" id="ARBA00023049"/>
    </source>
</evidence>
<comment type="caution">
    <text evidence="12">The sequence shown here is derived from an EMBL/GenBank/DDBJ whole genome shotgun (WGS) entry which is preliminary data.</text>
</comment>
<evidence type="ECO:0000256" key="4">
    <source>
        <dbReference type="ARBA" id="ARBA00022723"/>
    </source>
</evidence>
<evidence type="ECO:0000256" key="2">
    <source>
        <dbReference type="ARBA" id="ARBA00004776"/>
    </source>
</evidence>
<evidence type="ECO:0000256" key="10">
    <source>
        <dbReference type="ARBA" id="ARBA00093448"/>
    </source>
</evidence>
<evidence type="ECO:0000313" key="12">
    <source>
        <dbReference type="EMBL" id="PSW26985.1"/>
    </source>
</evidence>